<dbReference type="InterPro" id="IPR013131">
    <property type="entry name" value="Mannitol_DH_N"/>
</dbReference>
<dbReference type="PANTHER" id="PTHR30524">
    <property type="entry name" value="MANNITOL-1-PHOSPHATE 5-DEHYDROGENASE"/>
    <property type="match status" value="1"/>
</dbReference>
<dbReference type="Pfam" id="PF01232">
    <property type="entry name" value="Mannitol_dh"/>
    <property type="match status" value="1"/>
</dbReference>
<dbReference type="EMBL" id="CP017298">
    <property type="protein sequence ID" value="AOS47522.1"/>
    <property type="molecule type" value="Genomic_DNA"/>
</dbReference>
<dbReference type="SUPFAM" id="SSF51735">
    <property type="entry name" value="NAD(P)-binding Rossmann-fold domains"/>
    <property type="match status" value="1"/>
</dbReference>
<dbReference type="GO" id="GO:0005829">
    <property type="term" value="C:cytosol"/>
    <property type="evidence" value="ECO:0007669"/>
    <property type="project" value="TreeGrafter"/>
</dbReference>
<sequence length="400" mass="42639">MPLLVAFGAGNVGRGFIGELFSAAGWDVAFLDVDPRLVERLGEDRSYIHETVSNSGVLRQVVTRVTAAYSTDQSAVDALVAEADLVTTSVGVRVLGAIAPALAHALQARWAAGRGALDVLLCENLHDASSAFRRMLRDALPASARARLETDVGLAETSIGRMIPTTPPAPGQPPTLVRAEPYRILPYDATGLTAPEPRVQGLFPVRDIPFSFYTDRKLLIHNMGHCACAYLGELLGATFIWEAIAEPRVHSIVRAAMMESALALSVVYGAGIGALGLHVDDLLARFANRALGDTVERVGRDPERKLGAKDRFIGAYALARRAGTPVEYLSLALAVGARRLAGEDGWDEARALAHVDAHLFPGGSPARDLFGLQFDSLAHGLDWEGQQALIDASPLRGTVA</sequence>
<dbReference type="PANTHER" id="PTHR30524:SF0">
    <property type="entry name" value="ALTRONATE OXIDOREDUCTASE-RELATED"/>
    <property type="match status" value="1"/>
</dbReference>
<dbReference type="InterPro" id="IPR013328">
    <property type="entry name" value="6PGD_dom2"/>
</dbReference>
<dbReference type="OrthoDB" id="271711at2"/>
<dbReference type="GO" id="GO:0019592">
    <property type="term" value="P:mannitol catabolic process"/>
    <property type="evidence" value="ECO:0007669"/>
    <property type="project" value="TreeGrafter"/>
</dbReference>
<evidence type="ECO:0000313" key="6">
    <source>
        <dbReference type="EMBL" id="AOS47522.1"/>
    </source>
</evidence>
<feature type="domain" description="Mannitol dehydrogenase C-terminal" evidence="5">
    <location>
        <begin position="213"/>
        <end position="344"/>
    </location>
</feature>
<accession>A0A1D8B316</accession>
<protein>
    <submittedName>
        <fullName evidence="6">Mannitol-1-phosphate 5-dehydrogenase</fullName>
    </submittedName>
</protein>
<dbReference type="InterPro" id="IPR036291">
    <property type="entry name" value="NAD(P)-bd_dom_sf"/>
</dbReference>
<name>A0A1D8B316_9ACTO</name>
<dbReference type="Proteomes" id="UP000095214">
    <property type="component" value="Chromosome"/>
</dbReference>
<reference evidence="6 7" key="1">
    <citation type="submission" date="2016-09" db="EMBL/GenBank/DDBJ databases">
        <title>Complete genome sequence of Actinomyces hongkongensis HKU8.</title>
        <authorList>
            <person name="Gao Y.-X."/>
            <person name="Zhou Y.-Y."/>
            <person name="Xie Y."/>
            <person name="Wang M."/>
            <person name="Wang S.-J."/>
            <person name="Shen S.-G."/>
        </authorList>
    </citation>
    <scope>NUCLEOTIDE SEQUENCE [LARGE SCALE GENOMIC DNA]</scope>
    <source>
        <strain evidence="6 7">HKU8</strain>
    </source>
</reference>
<dbReference type="Pfam" id="PF08125">
    <property type="entry name" value="Mannitol_dh_C"/>
    <property type="match status" value="1"/>
</dbReference>
<dbReference type="SUPFAM" id="SSF48179">
    <property type="entry name" value="6-phosphogluconate dehydrogenase C-terminal domain-like"/>
    <property type="match status" value="1"/>
</dbReference>
<dbReference type="Gene3D" id="1.10.1040.10">
    <property type="entry name" value="N-(1-d-carboxylethyl)-l-norvaline Dehydrogenase, domain 2"/>
    <property type="match status" value="1"/>
</dbReference>
<evidence type="ECO:0000256" key="2">
    <source>
        <dbReference type="ARBA" id="ARBA00023027"/>
    </source>
</evidence>
<evidence type="ECO:0000256" key="1">
    <source>
        <dbReference type="ARBA" id="ARBA00023002"/>
    </source>
</evidence>
<dbReference type="InterPro" id="IPR013118">
    <property type="entry name" value="Mannitol_DH_C"/>
</dbReference>
<feature type="domain" description="Mannitol dehydrogenase N-terminal" evidence="4">
    <location>
        <begin position="5"/>
        <end position="199"/>
    </location>
</feature>
<organism evidence="6 7">
    <name type="scientific">Pauljensenia hongkongensis</name>
    <dbReference type="NCBI Taxonomy" id="178339"/>
    <lineage>
        <taxon>Bacteria</taxon>
        <taxon>Bacillati</taxon>
        <taxon>Actinomycetota</taxon>
        <taxon>Actinomycetes</taxon>
        <taxon>Actinomycetales</taxon>
        <taxon>Actinomycetaceae</taxon>
        <taxon>Pauljensenia</taxon>
    </lineage>
</organism>
<dbReference type="STRING" id="178339.BH719_06410"/>
<dbReference type="InterPro" id="IPR008927">
    <property type="entry name" value="6-PGluconate_DH-like_C_sf"/>
</dbReference>
<keyword evidence="7" id="KW-1185">Reference proteome</keyword>
<dbReference type="RefSeq" id="WP_009743998.1">
    <property type="nucleotide sequence ID" value="NZ_CP017298.1"/>
</dbReference>
<evidence type="ECO:0000313" key="7">
    <source>
        <dbReference type="Proteomes" id="UP000095214"/>
    </source>
</evidence>
<dbReference type="KEGG" id="phon:BH719_06410"/>
<evidence type="ECO:0000259" key="5">
    <source>
        <dbReference type="Pfam" id="PF08125"/>
    </source>
</evidence>
<dbReference type="Gene3D" id="3.40.50.720">
    <property type="entry name" value="NAD(P)-binding Rossmann-like Domain"/>
    <property type="match status" value="1"/>
</dbReference>
<evidence type="ECO:0000259" key="4">
    <source>
        <dbReference type="Pfam" id="PF01232"/>
    </source>
</evidence>
<keyword evidence="2" id="KW-0520">NAD</keyword>
<keyword evidence="1" id="KW-0560">Oxidoreductase</keyword>
<dbReference type="GO" id="GO:0008926">
    <property type="term" value="F:mannitol-1-phosphate 5-dehydrogenase activity"/>
    <property type="evidence" value="ECO:0007669"/>
    <property type="project" value="UniProtKB-EC"/>
</dbReference>
<proteinExistence type="predicted"/>
<evidence type="ECO:0000256" key="3">
    <source>
        <dbReference type="ARBA" id="ARBA00048615"/>
    </source>
</evidence>
<dbReference type="AlphaFoldDB" id="A0A1D8B316"/>
<gene>
    <name evidence="6" type="ORF">BH719_06410</name>
</gene>
<comment type="catalytic activity">
    <reaction evidence="3">
        <text>D-mannitol 1-phosphate + NAD(+) = beta-D-fructose 6-phosphate + NADH + H(+)</text>
        <dbReference type="Rhea" id="RHEA:19661"/>
        <dbReference type="ChEBI" id="CHEBI:15378"/>
        <dbReference type="ChEBI" id="CHEBI:57540"/>
        <dbReference type="ChEBI" id="CHEBI:57634"/>
        <dbReference type="ChEBI" id="CHEBI:57945"/>
        <dbReference type="ChEBI" id="CHEBI:61381"/>
        <dbReference type="EC" id="1.1.1.17"/>
    </reaction>
</comment>